<feature type="region of interest" description="Disordered" evidence="14">
    <location>
        <begin position="1248"/>
        <end position="1288"/>
    </location>
</feature>
<dbReference type="SMART" id="SM00355">
    <property type="entry name" value="ZnF_C2H2"/>
    <property type="match status" value="5"/>
</dbReference>
<feature type="compositionally biased region" description="Basic and acidic residues" evidence="14">
    <location>
        <begin position="2437"/>
        <end position="2450"/>
    </location>
</feature>
<dbReference type="PANTHER" id="PTHR24392:SF49">
    <property type="entry name" value="PROTEIN HUNCHBACK"/>
    <property type="match status" value="1"/>
</dbReference>
<feature type="compositionally biased region" description="Polar residues" evidence="14">
    <location>
        <begin position="466"/>
        <end position="476"/>
    </location>
</feature>
<dbReference type="InterPro" id="IPR012677">
    <property type="entry name" value="Nucleotide-bd_a/b_plait_sf"/>
</dbReference>
<evidence type="ECO:0000259" key="15">
    <source>
        <dbReference type="PROSITE" id="PS50102"/>
    </source>
</evidence>
<dbReference type="InterPro" id="IPR035979">
    <property type="entry name" value="RBD_domain_sf"/>
</dbReference>
<evidence type="ECO:0000256" key="6">
    <source>
        <dbReference type="ARBA" id="ARBA00022737"/>
    </source>
</evidence>
<dbReference type="SMART" id="SM00360">
    <property type="entry name" value="RRM"/>
    <property type="match status" value="1"/>
</dbReference>
<evidence type="ECO:0000256" key="4">
    <source>
        <dbReference type="ARBA" id="ARBA00022492"/>
    </source>
</evidence>
<evidence type="ECO:0000256" key="10">
    <source>
        <dbReference type="ARBA" id="ARBA00023125"/>
    </source>
</evidence>
<dbReference type="EMBL" id="JAXCGZ010015097">
    <property type="protein sequence ID" value="KAK7071347.1"/>
    <property type="molecule type" value="Genomic_DNA"/>
</dbReference>
<dbReference type="GO" id="GO:0003677">
    <property type="term" value="F:DNA binding"/>
    <property type="evidence" value="ECO:0007669"/>
    <property type="project" value="UniProtKB-KW"/>
</dbReference>
<feature type="compositionally biased region" description="Basic and acidic residues" evidence="14">
    <location>
        <begin position="650"/>
        <end position="675"/>
    </location>
</feature>
<accession>A0AAN9A687</accession>
<feature type="region of interest" description="Disordered" evidence="14">
    <location>
        <begin position="2852"/>
        <end position="2871"/>
    </location>
</feature>
<dbReference type="GO" id="GO:0005634">
    <property type="term" value="C:nucleus"/>
    <property type="evidence" value="ECO:0007669"/>
    <property type="project" value="UniProtKB-SubCell"/>
</dbReference>
<feature type="region of interest" description="Disordered" evidence="14">
    <location>
        <begin position="2945"/>
        <end position="2983"/>
    </location>
</feature>
<keyword evidence="10" id="KW-0238">DNA-binding</keyword>
<feature type="compositionally biased region" description="Basic and acidic residues" evidence="14">
    <location>
        <begin position="2160"/>
        <end position="2173"/>
    </location>
</feature>
<feature type="compositionally biased region" description="Basic and acidic residues" evidence="14">
    <location>
        <begin position="872"/>
        <end position="884"/>
    </location>
</feature>
<dbReference type="CDD" id="cd12254">
    <property type="entry name" value="RRM_hnRNPH_ESRPs_RBM12_like"/>
    <property type="match status" value="1"/>
</dbReference>
<feature type="compositionally biased region" description="Basic and acidic residues" evidence="14">
    <location>
        <begin position="2945"/>
        <end position="2959"/>
    </location>
</feature>
<feature type="compositionally biased region" description="Basic and acidic residues" evidence="14">
    <location>
        <begin position="145"/>
        <end position="192"/>
    </location>
</feature>
<feature type="compositionally biased region" description="Low complexity" evidence="14">
    <location>
        <begin position="1488"/>
        <end position="1499"/>
    </location>
</feature>
<keyword evidence="18" id="KW-1185">Reference proteome</keyword>
<evidence type="ECO:0000256" key="3">
    <source>
        <dbReference type="ARBA" id="ARBA00013638"/>
    </source>
</evidence>
<evidence type="ECO:0000256" key="7">
    <source>
        <dbReference type="ARBA" id="ARBA00022771"/>
    </source>
</evidence>
<feature type="compositionally biased region" description="Polar residues" evidence="14">
    <location>
        <begin position="2242"/>
        <end position="2268"/>
    </location>
</feature>
<evidence type="ECO:0000256" key="14">
    <source>
        <dbReference type="SAM" id="MobiDB-lite"/>
    </source>
</evidence>
<keyword evidence="6" id="KW-0677">Repeat</keyword>
<reference evidence="17 18" key="1">
    <citation type="submission" date="2023-11" db="EMBL/GenBank/DDBJ databases">
        <title>Halocaridina rubra genome assembly.</title>
        <authorList>
            <person name="Smith C."/>
        </authorList>
    </citation>
    <scope>NUCLEOTIDE SEQUENCE [LARGE SCALE GENOMIC DNA]</scope>
    <source>
        <strain evidence="17">EP-1</strain>
        <tissue evidence="17">Whole</tissue>
    </source>
</reference>
<feature type="compositionally biased region" description="Basic and acidic residues" evidence="14">
    <location>
        <begin position="356"/>
        <end position="368"/>
    </location>
</feature>
<dbReference type="PROSITE" id="PS50102">
    <property type="entry name" value="RRM"/>
    <property type="match status" value="1"/>
</dbReference>
<gene>
    <name evidence="17" type="ORF">SK128_011964</name>
</gene>
<feature type="compositionally biased region" description="Basic and acidic residues" evidence="14">
    <location>
        <begin position="901"/>
        <end position="940"/>
    </location>
</feature>
<feature type="compositionally biased region" description="Pro residues" evidence="14">
    <location>
        <begin position="705"/>
        <end position="741"/>
    </location>
</feature>
<keyword evidence="4" id="KW-0217">Developmental protein</keyword>
<feature type="region of interest" description="Disordered" evidence="14">
    <location>
        <begin position="79"/>
        <end position="368"/>
    </location>
</feature>
<organism evidence="17 18">
    <name type="scientific">Halocaridina rubra</name>
    <name type="common">Hawaiian red shrimp</name>
    <dbReference type="NCBI Taxonomy" id="373956"/>
    <lineage>
        <taxon>Eukaryota</taxon>
        <taxon>Metazoa</taxon>
        <taxon>Ecdysozoa</taxon>
        <taxon>Arthropoda</taxon>
        <taxon>Crustacea</taxon>
        <taxon>Multicrustacea</taxon>
        <taxon>Malacostraca</taxon>
        <taxon>Eumalacostraca</taxon>
        <taxon>Eucarida</taxon>
        <taxon>Decapoda</taxon>
        <taxon>Pleocyemata</taxon>
        <taxon>Caridea</taxon>
        <taxon>Atyoidea</taxon>
        <taxon>Atyidae</taxon>
        <taxon>Halocaridina</taxon>
    </lineage>
</organism>
<feature type="region of interest" description="Disordered" evidence="14">
    <location>
        <begin position="2387"/>
        <end position="2417"/>
    </location>
</feature>
<feature type="compositionally biased region" description="Basic and acidic residues" evidence="14">
    <location>
        <begin position="1500"/>
        <end position="1510"/>
    </location>
</feature>
<feature type="compositionally biased region" description="Basic and acidic residues" evidence="14">
    <location>
        <begin position="1766"/>
        <end position="1775"/>
    </location>
</feature>
<keyword evidence="9 13" id="KW-0694">RNA-binding</keyword>
<feature type="compositionally biased region" description="Low complexity" evidence="14">
    <location>
        <begin position="130"/>
        <end position="144"/>
    </location>
</feature>
<protein>
    <recommendedName>
        <fullName evidence="3">Protein hunchback</fullName>
    </recommendedName>
</protein>
<feature type="compositionally biased region" description="Polar residues" evidence="14">
    <location>
        <begin position="1087"/>
        <end position="1103"/>
    </location>
</feature>
<comment type="function">
    <text evidence="1">Gap class segmentation protein that controls development of head structures.</text>
</comment>
<feature type="compositionally biased region" description="Polar residues" evidence="14">
    <location>
        <begin position="681"/>
        <end position="698"/>
    </location>
</feature>
<keyword evidence="7 12" id="KW-0863">Zinc-finger</keyword>
<feature type="compositionally biased region" description="Polar residues" evidence="14">
    <location>
        <begin position="436"/>
        <end position="445"/>
    </location>
</feature>
<feature type="compositionally biased region" description="Basic and acidic residues" evidence="14">
    <location>
        <begin position="1070"/>
        <end position="1080"/>
    </location>
</feature>
<evidence type="ECO:0000256" key="2">
    <source>
        <dbReference type="ARBA" id="ARBA00004123"/>
    </source>
</evidence>
<proteinExistence type="predicted"/>
<keyword evidence="8" id="KW-0862">Zinc</keyword>
<dbReference type="InterPro" id="IPR013087">
    <property type="entry name" value="Znf_C2H2_type"/>
</dbReference>
<feature type="compositionally biased region" description="Basic residues" evidence="14">
    <location>
        <begin position="1524"/>
        <end position="1549"/>
    </location>
</feature>
<keyword evidence="11" id="KW-0539">Nucleus</keyword>
<dbReference type="Gene3D" id="3.30.70.330">
    <property type="match status" value="1"/>
</dbReference>
<feature type="region of interest" description="Disordered" evidence="14">
    <location>
        <begin position="33"/>
        <end position="52"/>
    </location>
</feature>
<evidence type="ECO:0000256" key="11">
    <source>
        <dbReference type="ARBA" id="ARBA00023242"/>
    </source>
</evidence>
<feature type="compositionally biased region" description="Basic and acidic residues" evidence="14">
    <location>
        <begin position="310"/>
        <end position="331"/>
    </location>
</feature>
<feature type="compositionally biased region" description="Low complexity" evidence="14">
    <location>
        <begin position="621"/>
        <end position="635"/>
    </location>
</feature>
<feature type="compositionally biased region" description="Polar residues" evidence="14">
    <location>
        <begin position="1344"/>
        <end position="1353"/>
    </location>
</feature>
<feature type="compositionally biased region" description="Basic and acidic residues" evidence="14">
    <location>
        <begin position="1424"/>
        <end position="1459"/>
    </location>
</feature>
<comment type="subcellular location">
    <subcellularLocation>
        <location evidence="2">Nucleus</location>
    </subcellularLocation>
</comment>
<sequence length="3189" mass="355371">MQNIEMESSEEVQVKLKELRTHVPFVERMISKIAKGSNPRSQSQQQRLQGLHSFLTKPMSKAPKMEMLLKMEAVLNSMKDKVQKAESNRPGSHQSSANLLGFGDSNSGQISERLGTSQDRNLQKSLSKESSSTANYATSSSGTSHESDKVPSRSDLSDRSLSKEMQNKSRDHVSRGERHRIHSGDWNRESFERSLSSPTSKGFEKSKIVLSDSRIRTSTDRETERHKVPAHSLKDMGSLIRDKGKDTNYERSSGVKLVEGKDNRHPQRSQGYSDVRHDDIKHSSKRNSLLDLPMPPSAPSGSSTANPHNRRSENEARTDKDKFLSSREKLQRLFGISGESSKSPQIDKSPGFSSAKVEEHSGWRDNVKARNSLVVEANHGVSEDIVRRDTNYGKQRSHCFEKSNVKGFNQMASSKSTNQGLFSMVHPENDPRRPSASHSRLTNEATIPVADSPMSPIPSPDISAMDTPQSPDQEASFSPVIDSEEPSPVKTIPLQKQGLQGKGVDLDAIRKALAQIQSSEKSKTGVGPSYRYEDFVGPAAKDDEPYDPEEVWKSINSAPKPKHSTPSPSQRDVDLRQIPQAFPHRGTELPNQSFNASGKDIDSRKLMLGQVSQIPLPQRPSSSSIHTSQSSVTHVGSSPQSKMRSSAWDQDSRIQRPGDPRIERGGHSGDIDMRYLHFRSHQTSASPQSAFQARQLNTSSFPSLPRQPPLPSSVHPPLPPPPLPESPQPPQPPLPRSPPPTVSEGSEKESKIETPGRLDHIRSKIAQNAGEFIRPGQRGVAASQMEKYKLKRQSSNEIKSPPHSMISSKESSKKAEVNIKSSSSASVLDILLPESSSKSTSSALQQMRDPVISEGEASVPLRDPRLASSESKLGKEESQIRDPRLSLAYGKSENYSSKSSTVRDPRQELGKAYGSKDKEEILSPKYPESKHSDDVRDPRKMPSSSMSVNRETSSDLSQIKRGPRQEIGMMNRDPRKDLGNVSRDPRKEHAPRDPRQDPKLLNRDPRHELVLKNRDPRQEFGAVTRDPRQSLVSLSREPRQDVGPYTPTLGTRDPRKDSGGFTKSASQPFRDPRLMSRSDKPSGSVWAPNSQSASSNFVPSTSQNRLPTFVPPSSQSMTSNFSPTVPSSSVSISREIIESDPLQSASGCLIGQTYTCLMMRGLPYFVNSHHIYRFFEEYILRDISIELDNNYNCKGTAYVHFPSHASAREALEKMNGYLLHGSPISLRICTVGILRQAKNAYEQLNRDREARLGLPERPRGNANPFYKPRPKEAPPATPSVPPVSIKDKSLIVNEVDKKRTSEKENAANSGRYSDLCGVKVNSAPTSSFKIPKIKKSDAEKVNCKGSSNTTSRVKQGDELTNKDKPKASSSVNKGGKIDRDKKVIKEAVVNSSESDSDAPLEKPPKVKTKSRIKKLVIDSDSESEPERTKNIFSVKNEKVKESVKIKEINNKPKQVEKAKMSSSSDDSDSDIGSMVIDESAHSSDGDESSFSETSSAVSEKIIEQSKETRAKPKNQTSKPPSKITSKKVKPVKKSAKPKTPKGSSKKKAPYGKITKTPSKPRQSFGNYADEFDLQSGIKLTRHTQGELEELIPLQNKLKVLIPVPHKMIVALFEDDKTKKRITKRKVIEEKADESLPLEEEKKVREEPSEGQEIVEILAKKPLGKKKVESKKKVAVKKKEIPKQIMKAKLPGYSRGIIPPVLEEQIKLPPYRTPTLRCGQKRKRISLISQRIWKKAKRIKSELQLFRNWNGSSLTSSVGNVESDCSMSEKDTETKRPAAPNSGNLVAKRPRFEKDDVLALNRELLGFQESHSGLDVFENSNISDEMSDLTQLTPSLLEVDPAICNALPNASVLANVLSPPLGPQLSSECPIPSISEFVEDSTLTDLDSSRTDKINSFSEKGDADKNSEHTAEGIDNDDITSDKGNDDDSLSETVNQLVESLGESLLKEDMSPTKDYEKIENKTSVDTKEISCANVKSTIETDQNMENKAPAKVEDTENKVPAKVRDMENKVPAKVEDMENKVPAKVEDMEYKVPAKVENIENKVPVKVEDTTEEITKVLSNEETSSLIVDNENSKISEEHELKNINRESEISFVNTSITDKAAPGPFNWEASIGLLDQEDEEKPKVDTSIADETTKITDIPSELTGGSSLEVDKPVMEKALENEPSSHDKHRTENVLSTQQNIEKSNETISEQSLQDKPYSDPSNEMERKGSGMLISVEHMTSKEDLPAPNIKIEDSGDQPLIGTSSSETLNLTDNSSYDKSSGQNSQVPAGCVTDADSQLHSQIDQKCSDMLTLSLDTETYIKPDINKAHNNESIISPKKDVVHEECKIAGTDGFRFEAVCESSAESTLKEANFHCTESTVGTSKNETLSVSPLTSKATDMDGINFTDRKEEENPDTIDYNGSKGLDRDDLDDDDAVSVGRMSTSSFVDDASIVSSEGRELKTPDSEAPKKVKKNKPSVSLIPPECRRVTRGSLVEPRVTEVTEWDDGGVIDLFQCDLCDYVGRHRASHLINYHMERELPCEFKKEDFGPVLKDHVGPAKDRDIYPSKLDLEWIPKAMTFTDSVTCKKCDYFSNSRFDLIYHFLEHNPTATESVYHCRLCNYMSEIDEDFYNHVSSHTGEYRYSCDLCGHKTYKESLLKEHHKDSHQQQSPKFSVSHMIEEDGWFYIHVCKVCMFVRIRSEAAEEHLQRRHSGKADIHKANMSRPIILHSELRKPSESESVSAVRTKSKGKKKKKGKKGPDLDVFVGEEDEKDVKEEVEVKAKQLVDRIASNMHTTTSAQLAHKRMSLLNTIFKKLDTDKEDLEAMECEKSMESLDTEAKITEGTVKEKSETSADESNTQEISVSKVLPPIKSSGITHEKGSEEERETVSDIEKKGYSLRKRNKVIADEVVKERNTSDSDTDTSSTLSGFELPSNNISISSAENSALKETIMKLSAQLEVVKKEEANNEKKKNEEKEKLSGLSSPAPLVSQRKSSDFPDDDSDSDALVICEDADDEVNEVETLEDKEVYSGTAESFLQSTIQSILREAANVSKPATKIPQLRVRPTHQLIDPQFEIVSKMNKETNEYCVCSKVSINLENTSTLQSFIGRICVSCIHYHFILGITFTRECIPHQYLMTMLRLIPGYHLLMQHSDTQKPPAQYTNNRLLVKEYASRAWFSKLIKMPYRLYRIVPLKQSQATKLLHLMTTFT</sequence>
<feature type="domain" description="C2H2-type" evidence="16">
    <location>
        <begin position="2623"/>
        <end position="2651"/>
    </location>
</feature>
<evidence type="ECO:0000256" key="13">
    <source>
        <dbReference type="PROSITE-ProRule" id="PRU00176"/>
    </source>
</evidence>
<feature type="region of interest" description="Disordered" evidence="14">
    <location>
        <begin position="1336"/>
        <end position="1567"/>
    </location>
</feature>
<feature type="compositionally biased region" description="Basic and acidic residues" evidence="14">
    <location>
        <begin position="745"/>
        <end position="762"/>
    </location>
</feature>
<evidence type="ECO:0000256" key="8">
    <source>
        <dbReference type="ARBA" id="ARBA00022833"/>
    </source>
</evidence>
<feature type="compositionally biased region" description="Basic and acidic residues" evidence="14">
    <location>
        <begin position="240"/>
        <end position="249"/>
    </location>
</feature>
<feature type="compositionally biased region" description="Basic and acidic residues" evidence="14">
    <location>
        <begin position="1354"/>
        <end position="1366"/>
    </location>
</feature>
<feature type="compositionally biased region" description="Basic and acidic residues" evidence="14">
    <location>
        <begin position="1887"/>
        <end position="1911"/>
    </location>
</feature>
<feature type="region of interest" description="Disordered" evidence="14">
    <location>
        <begin position="2892"/>
        <end position="2916"/>
    </location>
</feature>
<dbReference type="GO" id="GO:0003723">
    <property type="term" value="F:RNA binding"/>
    <property type="evidence" value="ECO:0007669"/>
    <property type="project" value="UniProtKB-UniRule"/>
</dbReference>
<dbReference type="Pfam" id="PF00076">
    <property type="entry name" value="RRM_1"/>
    <property type="match status" value="1"/>
</dbReference>
<evidence type="ECO:0000256" key="5">
    <source>
        <dbReference type="ARBA" id="ARBA00022723"/>
    </source>
</evidence>
<feature type="compositionally biased region" description="Polar residues" evidence="14">
    <location>
        <begin position="2174"/>
        <end position="2195"/>
    </location>
</feature>
<feature type="compositionally biased region" description="Polar residues" evidence="14">
    <location>
        <begin position="636"/>
        <end position="649"/>
    </location>
</feature>
<feature type="region of interest" description="Disordered" evidence="14">
    <location>
        <begin position="2709"/>
        <end position="2741"/>
    </location>
</feature>
<keyword evidence="5" id="KW-0479">Metal-binding</keyword>
<feature type="region of interest" description="Disordered" evidence="14">
    <location>
        <begin position="515"/>
        <end position="1103"/>
    </location>
</feature>
<feature type="compositionally biased region" description="Basic and acidic residues" evidence="14">
    <location>
        <begin position="972"/>
        <end position="1018"/>
    </location>
</feature>
<dbReference type="GO" id="GO:0008270">
    <property type="term" value="F:zinc ion binding"/>
    <property type="evidence" value="ECO:0007669"/>
    <property type="project" value="UniProtKB-KW"/>
</dbReference>
<evidence type="ECO:0000256" key="1">
    <source>
        <dbReference type="ARBA" id="ARBA00003983"/>
    </source>
</evidence>
<dbReference type="PROSITE" id="PS50157">
    <property type="entry name" value="ZINC_FINGER_C2H2_2"/>
    <property type="match status" value="2"/>
</dbReference>
<dbReference type="InterPro" id="IPR000504">
    <property type="entry name" value="RRM_dom"/>
</dbReference>
<feature type="compositionally biased region" description="Basic residues" evidence="14">
    <location>
        <begin position="2726"/>
        <end position="2737"/>
    </location>
</feature>
<feature type="region of interest" description="Disordered" evidence="14">
    <location>
        <begin position="2160"/>
        <end position="2208"/>
    </location>
</feature>
<feature type="compositionally biased region" description="Low complexity" evidence="14">
    <location>
        <begin position="40"/>
        <end position="51"/>
    </location>
</feature>
<dbReference type="SUPFAM" id="SSF54928">
    <property type="entry name" value="RNA-binding domain, RBD"/>
    <property type="match status" value="1"/>
</dbReference>
<feature type="region of interest" description="Disordered" evidence="14">
    <location>
        <begin position="2433"/>
        <end position="2458"/>
    </location>
</feature>
<feature type="compositionally biased region" description="Polar residues" evidence="14">
    <location>
        <begin position="89"/>
        <end position="129"/>
    </location>
</feature>
<comment type="caution">
    <text evidence="17">The sequence shown here is derived from an EMBL/GenBank/DDBJ whole genome shotgun (WGS) entry which is preliminary data.</text>
</comment>
<keyword evidence="4" id="KW-0302">Gap protein</keyword>
<evidence type="ECO:0000259" key="16">
    <source>
        <dbReference type="PROSITE" id="PS50157"/>
    </source>
</evidence>
<name>A0AAN9A687_HALRR</name>
<dbReference type="Gene3D" id="3.30.160.60">
    <property type="entry name" value="Classic Zinc Finger"/>
    <property type="match status" value="1"/>
</dbReference>
<evidence type="ECO:0000313" key="18">
    <source>
        <dbReference type="Proteomes" id="UP001381693"/>
    </source>
</evidence>
<feature type="region of interest" description="Disordered" evidence="14">
    <location>
        <begin position="1887"/>
        <end position="1932"/>
    </location>
</feature>
<feature type="region of interest" description="Disordered" evidence="14">
    <location>
        <begin position="1756"/>
        <end position="1784"/>
    </location>
</feature>
<feature type="compositionally biased region" description="Polar residues" evidence="14">
    <location>
        <begin position="1555"/>
        <end position="1565"/>
    </location>
</feature>
<dbReference type="PANTHER" id="PTHR24392">
    <property type="entry name" value="ZINC FINGER PROTEIN"/>
    <property type="match status" value="1"/>
</dbReference>
<feature type="compositionally biased region" description="Basic and acidic residues" evidence="14">
    <location>
        <begin position="202"/>
        <end position="227"/>
    </location>
</feature>
<feature type="compositionally biased region" description="Basic and acidic residues" evidence="14">
    <location>
        <begin position="2857"/>
        <end position="2871"/>
    </location>
</feature>
<dbReference type="Proteomes" id="UP001381693">
    <property type="component" value="Unassembled WGS sequence"/>
</dbReference>
<feature type="domain" description="RRM" evidence="15">
    <location>
        <begin position="1155"/>
        <end position="1231"/>
    </location>
</feature>
<feature type="compositionally biased region" description="Basic residues" evidence="14">
    <location>
        <begin position="1405"/>
        <end position="1414"/>
    </location>
</feature>
<feature type="compositionally biased region" description="Basic and acidic residues" evidence="14">
    <location>
        <begin position="1375"/>
        <end position="1385"/>
    </location>
</feature>
<evidence type="ECO:0000256" key="9">
    <source>
        <dbReference type="ARBA" id="ARBA00022884"/>
    </source>
</evidence>
<feature type="region of interest" description="Disordered" evidence="14">
    <location>
        <begin position="2228"/>
        <end position="2272"/>
    </location>
</feature>
<evidence type="ECO:0000256" key="12">
    <source>
        <dbReference type="PROSITE-ProRule" id="PRU00042"/>
    </source>
</evidence>
<feature type="domain" description="C2H2-type" evidence="16">
    <location>
        <begin position="2595"/>
        <end position="2622"/>
    </location>
</feature>
<feature type="compositionally biased region" description="Low complexity" evidence="14">
    <location>
        <begin position="450"/>
        <end position="465"/>
    </location>
</feature>
<evidence type="ECO:0000313" key="17">
    <source>
        <dbReference type="EMBL" id="KAK7071347.1"/>
    </source>
</evidence>
<feature type="compositionally biased region" description="Polar residues" evidence="14">
    <location>
        <begin position="1756"/>
        <end position="1765"/>
    </location>
</feature>
<feature type="compositionally biased region" description="Basic and acidic residues" evidence="14">
    <location>
        <begin position="1248"/>
        <end position="1259"/>
    </location>
</feature>
<feature type="compositionally biased region" description="Polar residues" evidence="14">
    <location>
        <begin position="942"/>
        <end position="957"/>
    </location>
</feature>
<feature type="region of interest" description="Disordered" evidence="14">
    <location>
        <begin position="425"/>
        <end position="501"/>
    </location>
</feature>